<dbReference type="AlphaFoldDB" id="A0A1X6ZCJ4"/>
<organism evidence="1 2">
    <name type="scientific">Roseovarius albus</name>
    <dbReference type="NCBI Taxonomy" id="1247867"/>
    <lineage>
        <taxon>Bacteria</taxon>
        <taxon>Pseudomonadati</taxon>
        <taxon>Pseudomonadota</taxon>
        <taxon>Alphaproteobacteria</taxon>
        <taxon>Rhodobacterales</taxon>
        <taxon>Roseobacteraceae</taxon>
        <taxon>Roseovarius</taxon>
    </lineage>
</organism>
<keyword evidence="2" id="KW-1185">Reference proteome</keyword>
<protein>
    <submittedName>
        <fullName evidence="1">Uncharacterized protein</fullName>
    </submittedName>
</protein>
<reference evidence="1 2" key="1">
    <citation type="submission" date="2017-03" db="EMBL/GenBank/DDBJ databases">
        <authorList>
            <person name="Afonso C.L."/>
            <person name="Miller P.J."/>
            <person name="Scott M.A."/>
            <person name="Spackman E."/>
            <person name="Goraichik I."/>
            <person name="Dimitrov K.M."/>
            <person name="Suarez D.L."/>
            <person name="Swayne D.E."/>
        </authorList>
    </citation>
    <scope>NUCLEOTIDE SEQUENCE [LARGE SCALE GENOMIC DNA]</scope>
    <source>
        <strain evidence="1 2">CECT 7450</strain>
    </source>
</reference>
<accession>A0A1X6ZCJ4</accession>
<dbReference type="EMBL" id="FWFX01000006">
    <property type="protein sequence ID" value="SLN47676.1"/>
    <property type="molecule type" value="Genomic_DNA"/>
</dbReference>
<gene>
    <name evidence="1" type="ORF">ROA7450_02365</name>
</gene>
<proteinExistence type="predicted"/>
<evidence type="ECO:0000313" key="2">
    <source>
        <dbReference type="Proteomes" id="UP000193061"/>
    </source>
</evidence>
<sequence>MLPVICEQFDLLTTTVDCAGFPLNGGLNADDLNHQ</sequence>
<dbReference type="Proteomes" id="UP000193061">
    <property type="component" value="Unassembled WGS sequence"/>
</dbReference>
<evidence type="ECO:0000313" key="1">
    <source>
        <dbReference type="EMBL" id="SLN47676.1"/>
    </source>
</evidence>
<name>A0A1X6ZCJ4_9RHOB</name>